<comment type="caution">
    <text evidence="2">The sequence shown here is derived from an EMBL/GenBank/DDBJ whole genome shotgun (WGS) entry which is preliminary data.</text>
</comment>
<keyword evidence="3" id="KW-1185">Reference proteome</keyword>
<name>A0A917U7A0_9ACTN</name>
<dbReference type="EMBL" id="BMNB01000034">
    <property type="protein sequence ID" value="GGM60789.1"/>
    <property type="molecule type" value="Genomic_DNA"/>
</dbReference>
<reference evidence="2" key="1">
    <citation type="journal article" date="2014" name="Int. J. Syst. Evol. Microbiol.">
        <title>Complete genome sequence of Corynebacterium casei LMG S-19264T (=DSM 44701T), isolated from a smear-ripened cheese.</title>
        <authorList>
            <consortium name="US DOE Joint Genome Institute (JGI-PGF)"/>
            <person name="Walter F."/>
            <person name="Albersmeier A."/>
            <person name="Kalinowski J."/>
            <person name="Ruckert C."/>
        </authorList>
    </citation>
    <scope>NUCLEOTIDE SEQUENCE</scope>
    <source>
        <strain evidence="2">CGMCC 4.7312</strain>
    </source>
</reference>
<evidence type="ECO:0000313" key="3">
    <source>
        <dbReference type="Proteomes" id="UP000608890"/>
    </source>
</evidence>
<evidence type="ECO:0000256" key="1">
    <source>
        <dbReference type="SAM" id="MobiDB-lite"/>
    </source>
</evidence>
<feature type="region of interest" description="Disordered" evidence="1">
    <location>
        <begin position="1"/>
        <end position="24"/>
    </location>
</feature>
<accession>A0A917U7A0</accession>
<protein>
    <submittedName>
        <fullName evidence="2">Uncharacterized protein</fullName>
    </submittedName>
</protein>
<organism evidence="2 3">
    <name type="scientific">Micromonospora sonchi</name>
    <dbReference type="NCBI Taxonomy" id="1763543"/>
    <lineage>
        <taxon>Bacteria</taxon>
        <taxon>Bacillati</taxon>
        <taxon>Actinomycetota</taxon>
        <taxon>Actinomycetes</taxon>
        <taxon>Micromonosporales</taxon>
        <taxon>Micromonosporaceae</taxon>
        <taxon>Micromonospora</taxon>
    </lineage>
</organism>
<dbReference type="AlphaFoldDB" id="A0A917U7A0"/>
<proteinExistence type="predicted"/>
<reference evidence="2" key="2">
    <citation type="submission" date="2020-09" db="EMBL/GenBank/DDBJ databases">
        <authorList>
            <person name="Sun Q."/>
            <person name="Zhou Y."/>
        </authorList>
    </citation>
    <scope>NUCLEOTIDE SEQUENCE</scope>
    <source>
        <strain evidence="2">CGMCC 4.7312</strain>
    </source>
</reference>
<gene>
    <name evidence="2" type="ORF">GCM10011608_52320</name>
</gene>
<evidence type="ECO:0000313" key="2">
    <source>
        <dbReference type="EMBL" id="GGM60789.1"/>
    </source>
</evidence>
<sequence>MSRAGEQGQGAAQIRHSQSGRSGRWDCDVICVPLLRVCRLEAGPSVADVPDGPASVAPVLFGADPGGSDVHSVVTRRLLSEGIRSPCAVGTGTGEGREKRGMRW</sequence>
<dbReference type="Proteomes" id="UP000608890">
    <property type="component" value="Unassembled WGS sequence"/>
</dbReference>